<dbReference type="AlphaFoldDB" id="A0A927BNI4"/>
<name>A0A927BNI4_STRGL</name>
<dbReference type="EMBL" id="JACWUS010000005">
    <property type="protein sequence ID" value="MBD2829870.1"/>
    <property type="molecule type" value="Genomic_DNA"/>
</dbReference>
<evidence type="ECO:0000256" key="1">
    <source>
        <dbReference type="SAM" id="MobiDB-lite"/>
    </source>
</evidence>
<evidence type="ECO:0000313" key="2">
    <source>
        <dbReference type="EMBL" id="MBD2829870.1"/>
    </source>
</evidence>
<feature type="region of interest" description="Disordered" evidence="1">
    <location>
        <begin position="1"/>
        <end position="57"/>
    </location>
</feature>
<sequence length="57" mass="5784">MTETHDTAPARDSDAEPTEHELRALAASLHITVPPGRPCPSSAAAGTTTSPTTSSPS</sequence>
<feature type="compositionally biased region" description="Low complexity" evidence="1">
    <location>
        <begin position="40"/>
        <end position="57"/>
    </location>
</feature>
<reference evidence="2" key="1">
    <citation type="journal article" date="2020" name="PLoS ONE">
        <title>Isolation and characterization of Streptomyces bacteriophages and Streptomyces strains encoding biosynthetic arsenals: Streptomyces strains and phages for antibiotic discovery.</title>
        <authorList>
            <person name="Montano E.T."/>
            <person name="Nideffer J.F."/>
            <person name="Brumage L."/>
            <person name="Erb M."/>
            <person name="Derman A.I."/>
            <person name="Davis J.P."/>
            <person name="Estrada E."/>
            <person name="Fu S."/>
            <person name="Le D."/>
            <person name="Vuppala A."/>
            <person name="Tran C."/>
            <person name="Luterstein E."/>
            <person name="Lakkaraju S."/>
            <person name="Panchagnula S."/>
            <person name="Ren C."/>
            <person name="Doan J."/>
            <person name="Tran S."/>
            <person name="Soriano J."/>
            <person name="Fujita Y."/>
            <person name="Gutala P."/>
            <person name="Fujii Q."/>
            <person name="Lee M."/>
            <person name="Bui A."/>
            <person name="Villarreal C."/>
            <person name="Shing S.R."/>
            <person name="Kim S."/>
            <person name="Freeman D."/>
            <person name="Racha V."/>
            <person name="Ho A."/>
            <person name="Kumar P."/>
            <person name="Falah K."/>
            <person name="Dawson T."/>
            <person name="Enustun E."/>
            <person name="Prichard A."/>
            <person name="Gomez A."/>
            <person name="Khanna K."/>
            <person name="Trigg S."/>
            <person name="Fernandez L."/>
            <person name="Pogliano K."/>
            <person name="Pogliano J."/>
        </authorList>
    </citation>
    <scope>NUCLEOTIDE SEQUENCE</scope>
    <source>
        <strain evidence="2">QF2</strain>
    </source>
</reference>
<feature type="compositionally biased region" description="Basic and acidic residues" evidence="1">
    <location>
        <begin position="1"/>
        <end position="23"/>
    </location>
</feature>
<comment type="caution">
    <text evidence="2">The sequence shown here is derived from an EMBL/GenBank/DDBJ whole genome shotgun (WGS) entry which is preliminary data.</text>
</comment>
<gene>
    <name evidence="2" type="ORF">ID875_21110</name>
</gene>
<proteinExistence type="predicted"/>
<organism evidence="2">
    <name type="scientific">Streptomyces globisporus</name>
    <dbReference type="NCBI Taxonomy" id="1908"/>
    <lineage>
        <taxon>Bacteria</taxon>
        <taxon>Bacillati</taxon>
        <taxon>Actinomycetota</taxon>
        <taxon>Actinomycetes</taxon>
        <taxon>Kitasatosporales</taxon>
        <taxon>Streptomycetaceae</taxon>
        <taxon>Streptomyces</taxon>
    </lineage>
</organism>
<protein>
    <submittedName>
        <fullName evidence="2">Uncharacterized protein</fullName>
    </submittedName>
</protein>
<accession>A0A927BNI4</accession>